<keyword evidence="6" id="KW-0106">Calcium</keyword>
<dbReference type="EMBL" id="CP138858">
    <property type="protein sequence ID" value="WPJ96438.1"/>
    <property type="molecule type" value="Genomic_DNA"/>
</dbReference>
<gene>
    <name evidence="10" type="ORF">SH580_01820</name>
</gene>
<evidence type="ECO:0000256" key="3">
    <source>
        <dbReference type="ARBA" id="ARBA00022723"/>
    </source>
</evidence>
<evidence type="ECO:0000256" key="4">
    <source>
        <dbReference type="ARBA" id="ARBA00022729"/>
    </source>
</evidence>
<dbReference type="Proteomes" id="UP001324993">
    <property type="component" value="Chromosome"/>
</dbReference>
<evidence type="ECO:0000256" key="6">
    <source>
        <dbReference type="ARBA" id="ARBA00022837"/>
    </source>
</evidence>
<dbReference type="Pfam" id="PF00884">
    <property type="entry name" value="Sulfatase"/>
    <property type="match status" value="1"/>
</dbReference>
<evidence type="ECO:0000256" key="2">
    <source>
        <dbReference type="ARBA" id="ARBA00008779"/>
    </source>
</evidence>
<comment type="cofactor">
    <cofactor evidence="1">
        <name>Ca(2+)</name>
        <dbReference type="ChEBI" id="CHEBI:29108"/>
    </cofactor>
</comment>
<dbReference type="PANTHER" id="PTHR42693:SF42">
    <property type="entry name" value="ARYLSULFATASE G"/>
    <property type="match status" value="1"/>
</dbReference>
<feature type="chain" id="PRO_5045938051" evidence="8">
    <location>
        <begin position="20"/>
        <end position="463"/>
    </location>
</feature>
<evidence type="ECO:0000256" key="8">
    <source>
        <dbReference type="SAM" id="SignalP"/>
    </source>
</evidence>
<evidence type="ECO:0000256" key="7">
    <source>
        <dbReference type="SAM" id="MobiDB-lite"/>
    </source>
</evidence>
<dbReference type="InterPro" id="IPR017850">
    <property type="entry name" value="Alkaline_phosphatase_core_sf"/>
</dbReference>
<dbReference type="Gene3D" id="3.40.720.10">
    <property type="entry name" value="Alkaline Phosphatase, subunit A"/>
    <property type="match status" value="1"/>
</dbReference>
<name>A0ABZ0RLW8_9BACT</name>
<sequence>MKAYTLAAFMCLCMVSLEAAPNIVFILVDDMAWTGTSTPMAPSILNSKSDFYLTPHIDGLASSGIRFSQAYAPAALCTPSRAAILTGKTPAELHMTTPGGGRRAQSFQQLKAPQHIKELPESALTIAELLQQQGYATAHFGKWHLGQKSPSLHGFDVHDGSTHNMVPASQQGPKDVFGLTQRAIAFMTEQAATKRAFYLQLSHYAVHSPVEALDSSKAKFSQIKTGSRHNEIEYAAMTYDLDTSIGQLLQEIDALGLSNNTYVVFMSDNGASSKPRESLNTPLRAGKGTLYEGGIRVPLIIRGPGVPENRVCHEPVTGCDLLATFCDWAGIFTTTETDGSSLAALASADTSSFNRAQNVFLFHYPHYGKGPRQKPQTAIIIDQFKLLKDLESDSYQLFDLSNDISESKDLLLQMPEKTASMKRLMQQRLLEVDAQQASINPNYNPKAEQTRESNQAGFLRFKK</sequence>
<comment type="similarity">
    <text evidence="2">Belongs to the sulfatase family.</text>
</comment>
<evidence type="ECO:0000256" key="1">
    <source>
        <dbReference type="ARBA" id="ARBA00001913"/>
    </source>
</evidence>
<reference evidence="10 11" key="1">
    <citation type="submission" date="2023-11" db="EMBL/GenBank/DDBJ databases">
        <title>Coraliomargarita sp. nov., isolated from marine algae.</title>
        <authorList>
            <person name="Lee J.K."/>
            <person name="Baek J.H."/>
            <person name="Kim J.M."/>
            <person name="Choi D.G."/>
            <person name="Jeon C.O."/>
        </authorList>
    </citation>
    <scope>NUCLEOTIDE SEQUENCE [LARGE SCALE GENOMIC DNA]</scope>
    <source>
        <strain evidence="10 11">J2-16</strain>
    </source>
</reference>
<dbReference type="InterPro" id="IPR050738">
    <property type="entry name" value="Sulfatase"/>
</dbReference>
<evidence type="ECO:0000259" key="9">
    <source>
        <dbReference type="Pfam" id="PF00884"/>
    </source>
</evidence>
<evidence type="ECO:0000313" key="11">
    <source>
        <dbReference type="Proteomes" id="UP001324993"/>
    </source>
</evidence>
<evidence type="ECO:0000256" key="5">
    <source>
        <dbReference type="ARBA" id="ARBA00022801"/>
    </source>
</evidence>
<proteinExistence type="inferred from homology"/>
<dbReference type="PROSITE" id="PS00523">
    <property type="entry name" value="SULFATASE_1"/>
    <property type="match status" value="1"/>
</dbReference>
<keyword evidence="11" id="KW-1185">Reference proteome</keyword>
<dbReference type="Gene3D" id="3.30.1120.10">
    <property type="match status" value="1"/>
</dbReference>
<evidence type="ECO:0000313" key="10">
    <source>
        <dbReference type="EMBL" id="WPJ96438.1"/>
    </source>
</evidence>
<dbReference type="RefSeq" id="WP_319833297.1">
    <property type="nucleotide sequence ID" value="NZ_CP138858.1"/>
</dbReference>
<keyword evidence="3" id="KW-0479">Metal-binding</keyword>
<dbReference type="PANTHER" id="PTHR42693">
    <property type="entry name" value="ARYLSULFATASE FAMILY MEMBER"/>
    <property type="match status" value="1"/>
</dbReference>
<dbReference type="CDD" id="cd16144">
    <property type="entry name" value="ARS_like"/>
    <property type="match status" value="1"/>
</dbReference>
<dbReference type="InterPro" id="IPR000917">
    <property type="entry name" value="Sulfatase_N"/>
</dbReference>
<dbReference type="InterPro" id="IPR024607">
    <property type="entry name" value="Sulfatase_CS"/>
</dbReference>
<feature type="region of interest" description="Disordered" evidence="7">
    <location>
        <begin position="440"/>
        <end position="463"/>
    </location>
</feature>
<accession>A0ABZ0RLW8</accession>
<feature type="domain" description="Sulfatase N-terminal" evidence="9">
    <location>
        <begin position="21"/>
        <end position="331"/>
    </location>
</feature>
<dbReference type="SUPFAM" id="SSF53649">
    <property type="entry name" value="Alkaline phosphatase-like"/>
    <property type="match status" value="1"/>
</dbReference>
<protein>
    <submittedName>
        <fullName evidence="10">Sulfatase</fullName>
    </submittedName>
</protein>
<organism evidence="10 11">
    <name type="scientific">Coraliomargarita algicola</name>
    <dbReference type="NCBI Taxonomy" id="3092156"/>
    <lineage>
        <taxon>Bacteria</taxon>
        <taxon>Pseudomonadati</taxon>
        <taxon>Verrucomicrobiota</taxon>
        <taxon>Opitutia</taxon>
        <taxon>Puniceicoccales</taxon>
        <taxon>Coraliomargaritaceae</taxon>
        <taxon>Coraliomargarita</taxon>
    </lineage>
</organism>
<keyword evidence="4 8" id="KW-0732">Signal</keyword>
<feature type="signal peptide" evidence="8">
    <location>
        <begin position="1"/>
        <end position="19"/>
    </location>
</feature>
<keyword evidence="5" id="KW-0378">Hydrolase</keyword>